<gene>
    <name evidence="2" type="ORF">HMPREF1705_04080</name>
</gene>
<sequence>MKKLSKGGIIMDMKRLTSRLLIVFVAILVVFSLGQGFAEAEDVLLMATTTSTDDTGLLDYLAPMFNEDTGITLQWTATGTGKALKLGENCDVDVLLVHDPDSEEKFIEAGYGVDRTQVMYNDFVIIGPEDDPAGIKGLSSTEALKKVAEKEAVFVSRADESGTHAKEKFIWVQAGLAIPDKEEWYVQTGQGMLVTINVAAEKGGYTLTDRGTYIRYEANYEGNPPLVILSEGDSFLMNQYSVIAVNPENCPNVKYDLAKKFIEWIVTPKAQQAIADFRLMGKQLFFPNANMALGTN</sequence>
<feature type="domain" description="PBP" evidence="1">
    <location>
        <begin position="44"/>
        <end position="268"/>
    </location>
</feature>
<protein>
    <submittedName>
        <fullName evidence="2">Putative tungstate ABC transporter, tungstate-binding protein</fullName>
    </submittedName>
</protein>
<dbReference type="SUPFAM" id="SSF53850">
    <property type="entry name" value="Periplasmic binding protein-like II"/>
    <property type="match status" value="1"/>
</dbReference>
<dbReference type="Proteomes" id="UP000005273">
    <property type="component" value="Unassembled WGS sequence"/>
</dbReference>
<dbReference type="InterPro" id="IPR024370">
    <property type="entry name" value="PBP_domain"/>
</dbReference>
<dbReference type="eggNOG" id="COG2998">
    <property type="taxonomic scope" value="Bacteria"/>
</dbReference>
<dbReference type="InterPro" id="IPR052738">
    <property type="entry name" value="ABC-Tungstate_binding"/>
</dbReference>
<dbReference type="PANTHER" id="PTHR37945">
    <property type="entry name" value="EXTRACELLULAR TUNGSTATE BINDING PROTEIN"/>
    <property type="match status" value="1"/>
</dbReference>
<name>A0A0T5X9A0_9BACT</name>
<evidence type="ECO:0000313" key="3">
    <source>
        <dbReference type="Proteomes" id="UP000005273"/>
    </source>
</evidence>
<dbReference type="PANTHER" id="PTHR37945:SF1">
    <property type="entry name" value="EXTRACELLULAR TUNGSTATE BINDING PROTEIN"/>
    <property type="match status" value="1"/>
</dbReference>
<dbReference type="Pfam" id="PF12849">
    <property type="entry name" value="PBP_like_2"/>
    <property type="match status" value="1"/>
</dbReference>
<keyword evidence="3" id="KW-1185">Reference proteome</keyword>
<dbReference type="Gene3D" id="3.40.190.10">
    <property type="entry name" value="Periplasmic binding protein-like II"/>
    <property type="match status" value="2"/>
</dbReference>
<reference evidence="3" key="1">
    <citation type="submission" date="2012-09" db="EMBL/GenBank/DDBJ databases">
        <authorList>
            <person name="Weinstock G."/>
            <person name="Sodergren E."/>
            <person name="Clifton S."/>
            <person name="Fulton L."/>
            <person name="Fulton B."/>
            <person name="Courtney L."/>
            <person name="Fronick C."/>
            <person name="Harrison M."/>
            <person name="Strong C."/>
            <person name="Farmer C."/>
            <person name="Delehaunty K."/>
            <person name="Markovic C."/>
            <person name="Hall O."/>
            <person name="Minx P."/>
            <person name="Tomlinson C."/>
            <person name="Mitreva M."/>
            <person name="Nelson J."/>
            <person name="Hou S."/>
            <person name="Wollam A."/>
            <person name="Pepin K.H."/>
            <person name="Johnson M."/>
            <person name="Bhonagiri V."/>
            <person name="Nash W.E."/>
            <person name="Suruliraj S."/>
            <person name="Warren W."/>
            <person name="Chinwalla A."/>
            <person name="Mardis E.R."/>
            <person name="Wilson R.K."/>
        </authorList>
    </citation>
    <scope>NUCLEOTIDE SEQUENCE [LARGE SCALE GENOMIC DNA]</scope>
    <source>
        <strain evidence="3">OS1</strain>
    </source>
</reference>
<dbReference type="AlphaFoldDB" id="A0A0T5X9A0"/>
<organism evidence="2 3">
    <name type="scientific">Acetomicrobium hydrogeniformans ATCC BAA-1850</name>
    <dbReference type="NCBI Taxonomy" id="592015"/>
    <lineage>
        <taxon>Bacteria</taxon>
        <taxon>Thermotogati</taxon>
        <taxon>Synergistota</taxon>
        <taxon>Synergistia</taxon>
        <taxon>Synergistales</taxon>
        <taxon>Acetomicrobiaceae</taxon>
        <taxon>Acetomicrobium</taxon>
    </lineage>
</organism>
<dbReference type="STRING" id="592015.HMPREF1705_04080"/>
<dbReference type="EMBL" id="ACJX03000001">
    <property type="protein sequence ID" value="KRT34834.1"/>
    <property type="molecule type" value="Genomic_DNA"/>
</dbReference>
<proteinExistence type="predicted"/>
<evidence type="ECO:0000259" key="1">
    <source>
        <dbReference type="Pfam" id="PF12849"/>
    </source>
</evidence>
<accession>A0A0T5X9A0</accession>
<evidence type="ECO:0000313" key="2">
    <source>
        <dbReference type="EMBL" id="KRT34834.1"/>
    </source>
</evidence>
<comment type="caution">
    <text evidence="2">The sequence shown here is derived from an EMBL/GenBank/DDBJ whole genome shotgun (WGS) entry which is preliminary data.</text>
</comment>